<organism evidence="1 2">
    <name type="scientific">Saccharomycodes ludwigii</name>
    <dbReference type="NCBI Taxonomy" id="36035"/>
    <lineage>
        <taxon>Eukaryota</taxon>
        <taxon>Fungi</taxon>
        <taxon>Dikarya</taxon>
        <taxon>Ascomycota</taxon>
        <taxon>Saccharomycotina</taxon>
        <taxon>Saccharomycetes</taxon>
        <taxon>Saccharomycodales</taxon>
        <taxon>Saccharomycodaceae</taxon>
        <taxon>Saccharomycodes</taxon>
    </lineage>
</organism>
<sequence>MGAQASKQQQQNDNKTLLFESTVPVNFSDAVLAQLESSTDSSYTKKQTAEKYIQERISKELNVLETETLEKFENKLNTSLLQSTPEEEELDKNGKLLTSQHLNKKVTELNEHLNNLIQQRSSKFEKNEDLKKIKANLSQCLKDNQGKPLNCYDEIQNFKKIVNDVTAM</sequence>
<dbReference type="AlphaFoldDB" id="A0A376B171"/>
<dbReference type="EMBL" id="UFAJ01000010">
    <property type="protein sequence ID" value="SSD58403.1"/>
    <property type="molecule type" value="Genomic_DNA"/>
</dbReference>
<reference evidence="2" key="1">
    <citation type="submission" date="2018-06" db="EMBL/GenBank/DDBJ databases">
        <authorList>
            <person name="Guldener U."/>
        </authorList>
    </citation>
    <scope>NUCLEOTIDE SEQUENCE [LARGE SCALE GENOMIC DNA]</scope>
    <source>
        <strain evidence="2">UTAD17</strain>
    </source>
</reference>
<proteinExistence type="predicted"/>
<evidence type="ECO:0000313" key="2">
    <source>
        <dbReference type="Proteomes" id="UP000262825"/>
    </source>
</evidence>
<protein>
    <submittedName>
        <fullName evidence="1">Related to Altered inheritance of mitochondria protein 13, mitochondrial</fullName>
    </submittedName>
</protein>
<evidence type="ECO:0000313" key="1">
    <source>
        <dbReference type="EMBL" id="SSD58403.1"/>
    </source>
</evidence>
<dbReference type="VEuPathDB" id="FungiDB:SCODWIG_00164"/>
<accession>A0A376B171</accession>
<gene>
    <name evidence="1" type="ORF">SCODWIG_00164</name>
</gene>
<dbReference type="InterPro" id="IPR012471">
    <property type="entry name" value="DUF1690"/>
</dbReference>
<keyword evidence="2" id="KW-1185">Reference proteome</keyword>
<dbReference type="Pfam" id="PF07956">
    <property type="entry name" value="DUF1690"/>
    <property type="match status" value="1"/>
</dbReference>
<dbReference type="Proteomes" id="UP000262825">
    <property type="component" value="Unassembled WGS sequence"/>
</dbReference>
<dbReference type="OrthoDB" id="5544375at2759"/>
<name>A0A376B171_9ASCO</name>